<organism evidence="2 3">
    <name type="scientific">Candidatus Erwinia dacicola</name>
    <dbReference type="NCBI Taxonomy" id="252393"/>
    <lineage>
        <taxon>Bacteria</taxon>
        <taxon>Pseudomonadati</taxon>
        <taxon>Pseudomonadota</taxon>
        <taxon>Gammaproteobacteria</taxon>
        <taxon>Enterobacterales</taxon>
        <taxon>Erwiniaceae</taxon>
        <taxon>Erwinia</taxon>
    </lineage>
</organism>
<keyword evidence="3" id="KW-1185">Reference proteome</keyword>
<evidence type="ECO:0008006" key="4">
    <source>
        <dbReference type="Google" id="ProtNLM"/>
    </source>
</evidence>
<proteinExistence type="predicted"/>
<feature type="compositionally biased region" description="Basic and acidic residues" evidence="1">
    <location>
        <begin position="1"/>
        <end position="17"/>
    </location>
</feature>
<dbReference type="EMBL" id="LJAM02000583">
    <property type="protein sequence ID" value="RAP69790.1"/>
    <property type="molecule type" value="Genomic_DNA"/>
</dbReference>
<gene>
    <name evidence="2" type="ORF">ACZ87_03417</name>
</gene>
<name>A0A328TIE0_9GAMM</name>
<dbReference type="Proteomes" id="UP000244334">
    <property type="component" value="Unassembled WGS sequence"/>
</dbReference>
<feature type="region of interest" description="Disordered" evidence="1">
    <location>
        <begin position="1"/>
        <end position="24"/>
    </location>
</feature>
<sequence>MSIKKRDDGRYELDTRTGGRNGKRTRKIFNRRADAVAYERYMLGKLQRKEWDPAAH</sequence>
<accession>A0A328TIE0</accession>
<evidence type="ECO:0000256" key="1">
    <source>
        <dbReference type="SAM" id="MobiDB-lite"/>
    </source>
</evidence>
<reference evidence="2" key="1">
    <citation type="submission" date="2018-04" db="EMBL/GenBank/DDBJ databases">
        <title>Genomes of the Obligate Erwinia dacicola and Facultative Enterobacter sp. OLF Endosymbionts of the Olive Fruit fly, Bactrocera oleae.</title>
        <authorList>
            <person name="Estes A.M."/>
            <person name="Hearn D.J."/>
            <person name="Agarwal S."/>
            <person name="Pierson E.A."/>
            <person name="Dunning-Hotopp J.C."/>
        </authorList>
    </citation>
    <scope>NUCLEOTIDE SEQUENCE [LARGE SCALE GENOMIC DNA]</scope>
    <source>
        <strain evidence="2">Oroville</strain>
    </source>
</reference>
<protein>
    <recommendedName>
        <fullName evidence="4">Integrase</fullName>
    </recommendedName>
</protein>
<evidence type="ECO:0000313" key="2">
    <source>
        <dbReference type="EMBL" id="RAP69790.1"/>
    </source>
</evidence>
<dbReference type="AlphaFoldDB" id="A0A328TIE0"/>
<comment type="caution">
    <text evidence="2">The sequence shown here is derived from an EMBL/GenBank/DDBJ whole genome shotgun (WGS) entry which is preliminary data.</text>
</comment>
<evidence type="ECO:0000313" key="3">
    <source>
        <dbReference type="Proteomes" id="UP000244334"/>
    </source>
</evidence>